<evidence type="ECO:0000259" key="7">
    <source>
        <dbReference type="PROSITE" id="PS50850"/>
    </source>
</evidence>
<dbReference type="InterPro" id="IPR036259">
    <property type="entry name" value="MFS_trans_sf"/>
</dbReference>
<comment type="subcellular location">
    <subcellularLocation>
        <location evidence="1">Cell membrane</location>
        <topology evidence="1">Multi-pass membrane protein</topology>
    </subcellularLocation>
</comment>
<accession>A0ABV6MKA7</accession>
<reference evidence="8 9" key="1">
    <citation type="submission" date="2024-09" db="EMBL/GenBank/DDBJ databases">
        <authorList>
            <person name="Sun Q."/>
            <person name="Mori K."/>
        </authorList>
    </citation>
    <scope>NUCLEOTIDE SEQUENCE [LARGE SCALE GENOMIC DNA]</scope>
    <source>
        <strain evidence="8 9">TBRC 1432</strain>
    </source>
</reference>
<feature type="domain" description="Major facilitator superfamily (MFS) profile" evidence="7">
    <location>
        <begin position="1"/>
        <end position="98"/>
    </location>
</feature>
<dbReference type="PANTHER" id="PTHR42718">
    <property type="entry name" value="MAJOR FACILITATOR SUPERFAMILY MULTIDRUG TRANSPORTER MFSC"/>
    <property type="match status" value="1"/>
</dbReference>
<evidence type="ECO:0000256" key="2">
    <source>
        <dbReference type="ARBA" id="ARBA00022448"/>
    </source>
</evidence>
<protein>
    <submittedName>
        <fullName evidence="8">MFS transporter</fullName>
    </submittedName>
</protein>
<keyword evidence="9" id="KW-1185">Reference proteome</keyword>
<dbReference type="PROSITE" id="PS50850">
    <property type="entry name" value="MFS"/>
    <property type="match status" value="1"/>
</dbReference>
<proteinExistence type="predicted"/>
<dbReference type="SUPFAM" id="SSF103473">
    <property type="entry name" value="MFS general substrate transporter"/>
    <property type="match status" value="1"/>
</dbReference>
<evidence type="ECO:0000256" key="4">
    <source>
        <dbReference type="ARBA" id="ARBA00022989"/>
    </source>
</evidence>
<evidence type="ECO:0000313" key="8">
    <source>
        <dbReference type="EMBL" id="MFC0540718.1"/>
    </source>
</evidence>
<keyword evidence="2" id="KW-0813">Transport</keyword>
<dbReference type="PANTHER" id="PTHR42718:SF9">
    <property type="entry name" value="MAJOR FACILITATOR SUPERFAMILY MULTIDRUG TRANSPORTER MFSC"/>
    <property type="match status" value="1"/>
</dbReference>
<comment type="caution">
    <text evidence="8">The sequence shown here is derived from an EMBL/GenBank/DDBJ whole genome shotgun (WGS) entry which is preliminary data.</text>
</comment>
<dbReference type="InterPro" id="IPR020846">
    <property type="entry name" value="MFS_dom"/>
</dbReference>
<dbReference type="RefSeq" id="WP_273939541.1">
    <property type="nucleotide sequence ID" value="NZ_CP097263.1"/>
</dbReference>
<sequence length="98" mass="10574">MHGIFVVQLDVALINVALEAIRRSIGGGLGWEQRMAAGYTIVLAAGMLTAGSLGDRYGLRRIYMLGAVLFGVGPHCARWRRPRPSRSSRAVEASAPPR</sequence>
<keyword evidence="3 6" id="KW-0812">Transmembrane</keyword>
<gene>
    <name evidence="8" type="ORF">ACFFH7_04470</name>
</gene>
<evidence type="ECO:0000256" key="3">
    <source>
        <dbReference type="ARBA" id="ARBA00022692"/>
    </source>
</evidence>
<organism evidence="8 9">
    <name type="scientific">Kutzneria chonburiensis</name>
    <dbReference type="NCBI Taxonomy" id="1483604"/>
    <lineage>
        <taxon>Bacteria</taxon>
        <taxon>Bacillati</taxon>
        <taxon>Actinomycetota</taxon>
        <taxon>Actinomycetes</taxon>
        <taxon>Pseudonocardiales</taxon>
        <taxon>Pseudonocardiaceae</taxon>
        <taxon>Kutzneria</taxon>
    </lineage>
</organism>
<dbReference type="EMBL" id="JBHLUD010000001">
    <property type="protein sequence ID" value="MFC0540718.1"/>
    <property type="molecule type" value="Genomic_DNA"/>
</dbReference>
<dbReference type="Proteomes" id="UP001589810">
    <property type="component" value="Unassembled WGS sequence"/>
</dbReference>
<evidence type="ECO:0000256" key="1">
    <source>
        <dbReference type="ARBA" id="ARBA00004651"/>
    </source>
</evidence>
<evidence type="ECO:0000256" key="6">
    <source>
        <dbReference type="SAM" id="Phobius"/>
    </source>
</evidence>
<name>A0ABV6MKA7_9PSEU</name>
<keyword evidence="5 6" id="KW-0472">Membrane</keyword>
<evidence type="ECO:0000256" key="5">
    <source>
        <dbReference type="ARBA" id="ARBA00023136"/>
    </source>
</evidence>
<dbReference type="Gene3D" id="1.20.1720.10">
    <property type="entry name" value="Multidrug resistance protein D"/>
    <property type="match status" value="1"/>
</dbReference>
<keyword evidence="4 6" id="KW-1133">Transmembrane helix</keyword>
<dbReference type="InterPro" id="IPR011701">
    <property type="entry name" value="MFS"/>
</dbReference>
<evidence type="ECO:0000313" key="9">
    <source>
        <dbReference type="Proteomes" id="UP001589810"/>
    </source>
</evidence>
<feature type="transmembrane region" description="Helical" evidence="6">
    <location>
        <begin position="36"/>
        <end position="54"/>
    </location>
</feature>
<dbReference type="Pfam" id="PF07690">
    <property type="entry name" value="MFS_1"/>
    <property type="match status" value="1"/>
</dbReference>